<feature type="compositionally biased region" description="Low complexity" evidence="6">
    <location>
        <begin position="497"/>
        <end position="509"/>
    </location>
</feature>
<evidence type="ECO:0000256" key="4">
    <source>
        <dbReference type="ARBA" id="ARBA00022786"/>
    </source>
</evidence>
<organism evidence="8 9">
    <name type="scientific">Hippocampus comes</name>
    <name type="common">Tiger tail seahorse</name>
    <dbReference type="NCBI Taxonomy" id="109280"/>
    <lineage>
        <taxon>Eukaryota</taxon>
        <taxon>Metazoa</taxon>
        <taxon>Chordata</taxon>
        <taxon>Craniata</taxon>
        <taxon>Vertebrata</taxon>
        <taxon>Euteleostomi</taxon>
        <taxon>Actinopterygii</taxon>
        <taxon>Neopterygii</taxon>
        <taxon>Teleostei</taxon>
        <taxon>Neoteleostei</taxon>
        <taxon>Acanthomorphata</taxon>
        <taxon>Syngnathiaria</taxon>
        <taxon>Syngnathiformes</taxon>
        <taxon>Syngnathoidei</taxon>
        <taxon>Syngnathidae</taxon>
        <taxon>Hippocampus</taxon>
    </lineage>
</organism>
<dbReference type="InterPro" id="IPR050704">
    <property type="entry name" value="Peptidase_C85-like"/>
</dbReference>
<feature type="region of interest" description="Disordered" evidence="6">
    <location>
        <begin position="316"/>
        <end position="386"/>
    </location>
</feature>
<dbReference type="Ensembl" id="ENSHCOT00000019320.1">
    <property type="protein sequence ID" value="ENSHCOP00000025279.1"/>
    <property type="gene ID" value="ENSHCOG00000015303.1"/>
</dbReference>
<protein>
    <recommendedName>
        <fullName evidence="2">ubiquitinyl hydrolase 1</fullName>
        <ecNumber evidence="2">3.4.19.12</ecNumber>
    </recommendedName>
</protein>
<dbReference type="GeneID" id="109507003"/>
<evidence type="ECO:0000256" key="3">
    <source>
        <dbReference type="ARBA" id="ARBA00022670"/>
    </source>
</evidence>
<feature type="compositionally biased region" description="Low complexity" evidence="6">
    <location>
        <begin position="198"/>
        <end position="208"/>
    </location>
</feature>
<dbReference type="SUPFAM" id="SSF54001">
    <property type="entry name" value="Cysteine proteinases"/>
    <property type="match status" value="1"/>
</dbReference>
<evidence type="ECO:0000313" key="9">
    <source>
        <dbReference type="Proteomes" id="UP000264820"/>
    </source>
</evidence>
<evidence type="ECO:0000256" key="2">
    <source>
        <dbReference type="ARBA" id="ARBA00012759"/>
    </source>
</evidence>
<evidence type="ECO:0000259" key="7">
    <source>
        <dbReference type="PROSITE" id="PS50802"/>
    </source>
</evidence>
<evidence type="ECO:0000256" key="5">
    <source>
        <dbReference type="ARBA" id="ARBA00022807"/>
    </source>
</evidence>
<keyword evidence="5" id="KW-0378">Hydrolase</keyword>
<dbReference type="GO" id="GO:0006508">
    <property type="term" value="P:proteolysis"/>
    <property type="evidence" value="ECO:0007669"/>
    <property type="project" value="UniProtKB-KW"/>
</dbReference>
<dbReference type="OMA" id="MPRDINI"/>
<keyword evidence="3" id="KW-0645">Protease</keyword>
<dbReference type="AlphaFoldDB" id="A0A3Q2Z3M9"/>
<feature type="compositionally biased region" description="Polar residues" evidence="6">
    <location>
        <begin position="761"/>
        <end position="773"/>
    </location>
</feature>
<feature type="region of interest" description="Disordered" evidence="6">
    <location>
        <begin position="837"/>
        <end position="892"/>
    </location>
</feature>
<feature type="domain" description="OTU" evidence="7">
    <location>
        <begin position="19"/>
        <end position="140"/>
    </location>
</feature>
<sequence length="892" mass="97614">MRANEEEALMDDYLATVGLHRKRVAKDGSCLFRAVAEQVLHCQSIHAQVRAQCIRFLRQHREIYEAFIEGDFEAYLQRFQDPQQWAGEVEMNALAIMFKRDFVIFQELGKSPVDITGNKFKEKVQLSFLNGNHYDSVYPISRIKNAALCQSILYELLYADVFQVSRQTVASYQSSGRAGERLNDDNMAPCISSDDSDTGNSFRSNNSRTRGRGSGLVLPESVRRSLSESLYRNVAYDVWHKSKKAQLKRDYCMAAGMQYTVGQQCQVWLDESEQSYNATIEEVPPGDGLVMVHTEEEGQLRVPLWSLRPVTSESAAVRREGRFSNGQQEGPWCTGKPGHKSSSIPRGSASSPRGRARLKKSRPPHEEPRRQRRSAPDTSSFGLTEEERLAKEEALKNVALVEIRLRDELSFPALGSPLEDVETLSPSAWERQKSATGPLQSTDASPSTGAAVPSSKSPSPAPACVPAPTFIAPIAPSPGAARAFSPHLSSPSPPVYPNSSSSSPVLPRPQVTDARLSAQRSIKYPDAGDAESVSALHNRGDATMDQRSAQELKDQVADVGGKAWDPPHSQNQVQSEPTSSPLINPTLQNPSENLPAHEALPVPSSGSPQLLAAAPLPLGHLPTLPGGILVHHLYQDPLYPGFPQGENGNVLPTPEFSLHSSGEDLPQDINVLRFFFNLGVKAYTWPFYMPYLYLLPLQQAHIMQPRIHPPQIPHCPPDCPLQPACSSEAVAAQPGEPAKGYADPWPTPHRPSSYQALPGQQHPTAGSGTQSPQCAAMPSYPPDPHASLLHRGFLQAFPVNTALTYNMGEEGMNAMPRPDITPALGRTVPLAHIPAGGHMGPPHRHPSVGCNTDEADESSGLRSAPSRNYRGRRPGGRGGYRRRRGRETGNYV</sequence>
<dbReference type="KEGG" id="hcq:109507003"/>
<dbReference type="PANTHER" id="PTHR12419:SF9">
    <property type="entry name" value="OTU DOMAIN-CONTAINING PROTEIN 4"/>
    <property type="match status" value="1"/>
</dbReference>
<feature type="compositionally biased region" description="Polar residues" evidence="6">
    <location>
        <begin position="568"/>
        <end position="592"/>
    </location>
</feature>
<reference evidence="8" key="2">
    <citation type="submission" date="2025-09" db="UniProtKB">
        <authorList>
            <consortium name="Ensembl"/>
        </authorList>
    </citation>
    <scope>IDENTIFICATION</scope>
</reference>
<dbReference type="Proteomes" id="UP000264820">
    <property type="component" value="Unplaced"/>
</dbReference>
<dbReference type="Pfam" id="PF02338">
    <property type="entry name" value="OTU"/>
    <property type="match status" value="1"/>
</dbReference>
<dbReference type="PROSITE" id="PS50802">
    <property type="entry name" value="OTU"/>
    <property type="match status" value="1"/>
</dbReference>
<dbReference type="GO" id="GO:0061578">
    <property type="term" value="F:K63-linked deubiquitinase activity"/>
    <property type="evidence" value="ECO:0007669"/>
    <property type="project" value="TreeGrafter"/>
</dbReference>
<dbReference type="RefSeq" id="XP_019711668.1">
    <property type="nucleotide sequence ID" value="XM_019856109.1"/>
</dbReference>
<dbReference type="STRING" id="109280.ENSHCOP00000025279"/>
<name>A0A3Q2Z3M9_HIPCM</name>
<feature type="region of interest" description="Disordered" evidence="6">
    <location>
        <begin position="175"/>
        <end position="216"/>
    </location>
</feature>
<evidence type="ECO:0000256" key="1">
    <source>
        <dbReference type="ARBA" id="ARBA00000707"/>
    </source>
</evidence>
<accession>A0A3Q2Z3M9</accession>
<reference evidence="8" key="1">
    <citation type="submission" date="2025-08" db="UniProtKB">
        <authorList>
            <consortium name="Ensembl"/>
        </authorList>
    </citation>
    <scope>IDENTIFICATION</scope>
</reference>
<keyword evidence="5" id="KW-0788">Thiol protease</keyword>
<evidence type="ECO:0000256" key="6">
    <source>
        <dbReference type="SAM" id="MobiDB-lite"/>
    </source>
</evidence>
<comment type="catalytic activity">
    <reaction evidence="1">
        <text>Thiol-dependent hydrolysis of ester, thioester, amide, peptide and isopeptide bonds formed by the C-terminal Gly of ubiquitin (a 76-residue protein attached to proteins as an intracellular targeting signal).</text>
        <dbReference type="EC" id="3.4.19.12"/>
    </reaction>
</comment>
<keyword evidence="9" id="KW-1185">Reference proteome</keyword>
<feature type="compositionally biased region" description="Polar residues" evidence="6">
    <location>
        <begin position="434"/>
        <end position="448"/>
    </location>
</feature>
<dbReference type="GO" id="GO:2000660">
    <property type="term" value="P:negative regulation of interleukin-1-mediated signaling pathway"/>
    <property type="evidence" value="ECO:0007669"/>
    <property type="project" value="TreeGrafter"/>
</dbReference>
<feature type="compositionally biased region" description="Basic residues" evidence="6">
    <location>
        <begin position="869"/>
        <end position="885"/>
    </location>
</feature>
<feature type="region of interest" description="Disordered" evidence="6">
    <location>
        <begin position="726"/>
        <end position="782"/>
    </location>
</feature>
<feature type="compositionally biased region" description="Low complexity" evidence="6">
    <location>
        <begin position="341"/>
        <end position="353"/>
    </location>
</feature>
<dbReference type="Gene3D" id="3.90.70.80">
    <property type="match status" value="1"/>
</dbReference>
<dbReference type="CTD" id="54726"/>
<feature type="region of interest" description="Disordered" evidence="6">
    <location>
        <begin position="417"/>
        <end position="462"/>
    </location>
</feature>
<dbReference type="GO" id="GO:1903093">
    <property type="term" value="P:regulation of protein K48-linked deubiquitination"/>
    <property type="evidence" value="ECO:0007669"/>
    <property type="project" value="TreeGrafter"/>
</dbReference>
<dbReference type="GO" id="GO:0004843">
    <property type="term" value="F:cysteine-type deubiquitinase activity"/>
    <property type="evidence" value="ECO:0007669"/>
    <property type="project" value="UniProtKB-EC"/>
</dbReference>
<dbReference type="GeneTree" id="ENSGT00940000159922"/>
<feature type="region of interest" description="Disordered" evidence="6">
    <location>
        <begin position="479"/>
        <end position="516"/>
    </location>
</feature>
<dbReference type="PANTHER" id="PTHR12419">
    <property type="entry name" value="OTU DOMAIN CONTAINING PROTEIN"/>
    <property type="match status" value="1"/>
</dbReference>
<dbReference type="OrthoDB" id="10017659at2759"/>
<proteinExistence type="predicted"/>
<dbReference type="EC" id="3.4.19.12" evidence="2"/>
<dbReference type="GO" id="GO:0034122">
    <property type="term" value="P:negative regulation of toll-like receptor signaling pathway"/>
    <property type="evidence" value="ECO:0007669"/>
    <property type="project" value="TreeGrafter"/>
</dbReference>
<keyword evidence="4" id="KW-0833">Ubl conjugation pathway</keyword>
<dbReference type="GO" id="GO:0016579">
    <property type="term" value="P:protein deubiquitination"/>
    <property type="evidence" value="ECO:0007669"/>
    <property type="project" value="TreeGrafter"/>
</dbReference>
<feature type="region of interest" description="Disordered" evidence="6">
    <location>
        <begin position="543"/>
        <end position="606"/>
    </location>
</feature>
<dbReference type="InterPro" id="IPR038765">
    <property type="entry name" value="Papain-like_cys_pep_sf"/>
</dbReference>
<dbReference type="InterPro" id="IPR003323">
    <property type="entry name" value="OTU_dom"/>
</dbReference>
<feature type="compositionally biased region" description="Basic and acidic residues" evidence="6">
    <location>
        <begin position="543"/>
        <end position="556"/>
    </location>
</feature>
<evidence type="ECO:0000313" key="8">
    <source>
        <dbReference type="Ensembl" id="ENSHCOP00000025279.1"/>
    </source>
</evidence>